<dbReference type="CDD" id="cd13537">
    <property type="entry name" value="PBP2_YvgL_like"/>
    <property type="match status" value="1"/>
</dbReference>
<dbReference type="NCBIfam" id="TIGR01256">
    <property type="entry name" value="modA"/>
    <property type="match status" value="1"/>
</dbReference>
<accession>A0ABZ0LA01</accession>
<reference evidence="4 5" key="1">
    <citation type="submission" date="2023-06" db="EMBL/GenBank/DDBJ databases">
        <title>Sporosarcina sp. nov., isolated from Korean tranditional fermented seafood 'Jeotgal'.</title>
        <authorList>
            <person name="Yang A.I."/>
            <person name="Shin N.-R."/>
        </authorList>
    </citation>
    <scope>NUCLEOTIDE SEQUENCE [LARGE SCALE GENOMIC DNA]</scope>
    <source>
        <strain evidence="4 5">T2O-4</strain>
    </source>
</reference>
<gene>
    <name evidence="4" type="primary">modA</name>
    <name evidence="4" type="ORF">QWT69_07865</name>
</gene>
<dbReference type="EMBL" id="CP129118">
    <property type="protein sequence ID" value="WOV89009.1"/>
    <property type="molecule type" value="Genomic_DNA"/>
</dbReference>
<dbReference type="Pfam" id="PF13531">
    <property type="entry name" value="SBP_bac_11"/>
    <property type="match status" value="1"/>
</dbReference>
<dbReference type="PANTHER" id="PTHR30632:SF0">
    <property type="entry name" value="SULFATE-BINDING PROTEIN"/>
    <property type="match status" value="1"/>
</dbReference>
<dbReference type="InterPro" id="IPR041879">
    <property type="entry name" value="YvgL-like_PBP2"/>
</dbReference>
<evidence type="ECO:0000313" key="5">
    <source>
        <dbReference type="Proteomes" id="UP001303902"/>
    </source>
</evidence>
<proteinExistence type="inferred from homology"/>
<keyword evidence="3" id="KW-0732">Signal</keyword>
<sequence length="258" mass="28135">MKIKQLFIMVIAMVIVVGCSGNGVKKTDVDEVELMISAAASLTDALTDLKNTYEAEHDNVSISFNFGSSGKLATQIEQGAPSDIFLSASSKDMDKVDSLGLIDKSTRVDFTKNALVLIANNDSQMTIRSFKEIDPATISHLAVGVPESVPVGRYTKEVFEHLGLWEPLQSKLVMGSDVRQVLTHVEMGNADLGVVYSSDAFISDKVKVLAESDPAWHAQIVYPGAIVKNTNHQQAAQDFLDFLISEKGQTVFEEYGFK</sequence>
<dbReference type="SUPFAM" id="SSF53850">
    <property type="entry name" value="Periplasmic binding protein-like II"/>
    <property type="match status" value="1"/>
</dbReference>
<dbReference type="InterPro" id="IPR050682">
    <property type="entry name" value="ModA/WtpA"/>
</dbReference>
<dbReference type="Proteomes" id="UP001303902">
    <property type="component" value="Chromosome"/>
</dbReference>
<dbReference type="InterPro" id="IPR005950">
    <property type="entry name" value="ModA"/>
</dbReference>
<dbReference type="PROSITE" id="PS51257">
    <property type="entry name" value="PROKAR_LIPOPROTEIN"/>
    <property type="match status" value="1"/>
</dbReference>
<name>A0ABZ0LA01_9BACL</name>
<keyword evidence="2" id="KW-0479">Metal-binding</keyword>
<dbReference type="PIRSF" id="PIRSF004846">
    <property type="entry name" value="ModA"/>
    <property type="match status" value="1"/>
</dbReference>
<keyword evidence="5" id="KW-1185">Reference proteome</keyword>
<protein>
    <submittedName>
        <fullName evidence="4">Molybdate ABC transporter substrate-binding protein</fullName>
    </submittedName>
</protein>
<dbReference type="Gene3D" id="3.40.190.10">
    <property type="entry name" value="Periplasmic binding protein-like II"/>
    <property type="match status" value="2"/>
</dbReference>
<comment type="similarity">
    <text evidence="1">Belongs to the bacterial solute-binding protein ModA family.</text>
</comment>
<dbReference type="PANTHER" id="PTHR30632">
    <property type="entry name" value="MOLYBDATE-BINDING PERIPLASMIC PROTEIN"/>
    <property type="match status" value="1"/>
</dbReference>
<evidence type="ECO:0000256" key="3">
    <source>
        <dbReference type="ARBA" id="ARBA00022729"/>
    </source>
</evidence>
<organism evidence="4 5">
    <name type="scientific">Sporosarcina oncorhynchi</name>
    <dbReference type="NCBI Taxonomy" id="3056444"/>
    <lineage>
        <taxon>Bacteria</taxon>
        <taxon>Bacillati</taxon>
        <taxon>Bacillota</taxon>
        <taxon>Bacilli</taxon>
        <taxon>Bacillales</taxon>
        <taxon>Caryophanaceae</taxon>
        <taxon>Sporosarcina</taxon>
    </lineage>
</organism>
<evidence type="ECO:0000256" key="2">
    <source>
        <dbReference type="ARBA" id="ARBA00022723"/>
    </source>
</evidence>
<dbReference type="RefSeq" id="WP_317970647.1">
    <property type="nucleotide sequence ID" value="NZ_CP129118.1"/>
</dbReference>
<evidence type="ECO:0000313" key="4">
    <source>
        <dbReference type="EMBL" id="WOV89009.1"/>
    </source>
</evidence>
<evidence type="ECO:0000256" key="1">
    <source>
        <dbReference type="ARBA" id="ARBA00009175"/>
    </source>
</evidence>